<evidence type="ECO:0000313" key="2">
    <source>
        <dbReference type="EMBL" id="MPN50675.1"/>
    </source>
</evidence>
<protein>
    <submittedName>
        <fullName evidence="2">Uncharacterized protein</fullName>
    </submittedName>
</protein>
<organism evidence="2">
    <name type="scientific">bioreactor metagenome</name>
    <dbReference type="NCBI Taxonomy" id="1076179"/>
    <lineage>
        <taxon>unclassified sequences</taxon>
        <taxon>metagenomes</taxon>
        <taxon>ecological metagenomes</taxon>
    </lineage>
</organism>
<sequence length="70" mass="8202">MEDELAGSGKKADDYLADCIKDMQMRKLGKRRAGLLEEYNSEKNEEKRKDLLNSINRISREIREKKESLN</sequence>
<reference evidence="2" key="1">
    <citation type="submission" date="2019-08" db="EMBL/GenBank/DDBJ databases">
        <authorList>
            <person name="Kucharzyk K."/>
            <person name="Murdoch R.W."/>
            <person name="Higgins S."/>
            <person name="Loffler F."/>
        </authorList>
    </citation>
    <scope>NUCLEOTIDE SEQUENCE</scope>
</reference>
<name>A0A645IHB7_9ZZZZ</name>
<gene>
    <name evidence="2" type="ORF">SDC9_198307</name>
</gene>
<feature type="coiled-coil region" evidence="1">
    <location>
        <begin position="25"/>
        <end position="68"/>
    </location>
</feature>
<accession>A0A645IHB7</accession>
<dbReference type="EMBL" id="VSSQ01115070">
    <property type="protein sequence ID" value="MPN50675.1"/>
    <property type="molecule type" value="Genomic_DNA"/>
</dbReference>
<dbReference type="AlphaFoldDB" id="A0A645IHB7"/>
<comment type="caution">
    <text evidence="2">The sequence shown here is derived from an EMBL/GenBank/DDBJ whole genome shotgun (WGS) entry which is preliminary data.</text>
</comment>
<keyword evidence="1" id="KW-0175">Coiled coil</keyword>
<proteinExistence type="predicted"/>
<evidence type="ECO:0000256" key="1">
    <source>
        <dbReference type="SAM" id="Coils"/>
    </source>
</evidence>